<dbReference type="Pfam" id="PF00956">
    <property type="entry name" value="NAP"/>
    <property type="match status" value="1"/>
</dbReference>
<feature type="compositionally biased region" description="Basic and acidic residues" evidence="3">
    <location>
        <begin position="400"/>
        <end position="410"/>
    </location>
</feature>
<dbReference type="InterPro" id="IPR037231">
    <property type="entry name" value="NAP-like_sf"/>
</dbReference>
<dbReference type="GO" id="GO:0006334">
    <property type="term" value="P:nucleosome assembly"/>
    <property type="evidence" value="ECO:0007669"/>
    <property type="project" value="InterPro"/>
</dbReference>
<dbReference type="GO" id="GO:0005634">
    <property type="term" value="C:nucleus"/>
    <property type="evidence" value="ECO:0007669"/>
    <property type="project" value="InterPro"/>
</dbReference>
<dbReference type="AlphaFoldDB" id="A0A232M287"/>
<organism evidence="4 5">
    <name type="scientific">Elaphomyces granulatus</name>
    <dbReference type="NCBI Taxonomy" id="519963"/>
    <lineage>
        <taxon>Eukaryota</taxon>
        <taxon>Fungi</taxon>
        <taxon>Dikarya</taxon>
        <taxon>Ascomycota</taxon>
        <taxon>Pezizomycotina</taxon>
        <taxon>Eurotiomycetes</taxon>
        <taxon>Eurotiomycetidae</taxon>
        <taxon>Eurotiales</taxon>
        <taxon>Elaphomycetaceae</taxon>
        <taxon>Elaphomyces</taxon>
    </lineage>
</organism>
<gene>
    <name evidence="4" type="ORF">Egran_01781</name>
</gene>
<evidence type="ECO:0000313" key="4">
    <source>
        <dbReference type="EMBL" id="OXV10458.1"/>
    </source>
</evidence>
<dbReference type="PANTHER" id="PTHR11875">
    <property type="entry name" value="TESTIS-SPECIFIC Y-ENCODED PROTEIN"/>
    <property type="match status" value="1"/>
</dbReference>
<feature type="compositionally biased region" description="Acidic residues" evidence="3">
    <location>
        <begin position="329"/>
        <end position="368"/>
    </location>
</feature>
<feature type="region of interest" description="Disordered" evidence="3">
    <location>
        <begin position="329"/>
        <end position="410"/>
    </location>
</feature>
<evidence type="ECO:0000256" key="2">
    <source>
        <dbReference type="RuleBase" id="RU003876"/>
    </source>
</evidence>
<feature type="compositionally biased region" description="Polar residues" evidence="3">
    <location>
        <begin position="1"/>
        <end position="14"/>
    </location>
</feature>
<keyword evidence="5" id="KW-1185">Reference proteome</keyword>
<dbReference type="OrthoDB" id="19419at2759"/>
<dbReference type="Gene3D" id="3.30.1120.90">
    <property type="entry name" value="Nucleosome assembly protein"/>
    <property type="match status" value="1"/>
</dbReference>
<sequence>MAATAVSQEQQNGKSLFDRIQQPGVSNQMAHQISLLEHEFNMVELQQLRMSIPLLRPLYEKRNALIASKPFQDGDFWPRVFHGAPTQIDDYIMPSDSNLLGDCFINFLVERFEVDEHGNGEPRSLRFTFEFKTGEDNPYFEDAKLVKDLYFRKKIMKTATGKGRAVGAFVSEPVKIRWKPDQDLTRGLLDAACDLFEAEKKDIAADRRDLPEYEKLAKKLEEREVAYDLQESNDEDGFGETQNSGHSFFAFFGFRGRVVSPEEHQLAIAEEKEGLLEIEEFDGEGEDDSLEEVEIFPEGEDVAVCLAEELWPDAFKYYVKSYSDQFDELEWDLENENGDNDDDDDDNGDEDGDEEGEDEDEDDEDEDEERPRKKVKTQNGAGAERPRKKANTENLDGGEEERPRKEVRTY</sequence>
<evidence type="ECO:0000256" key="3">
    <source>
        <dbReference type="SAM" id="MobiDB-lite"/>
    </source>
</evidence>
<evidence type="ECO:0008006" key="6">
    <source>
        <dbReference type="Google" id="ProtNLM"/>
    </source>
</evidence>
<dbReference type="Proteomes" id="UP000243515">
    <property type="component" value="Unassembled WGS sequence"/>
</dbReference>
<dbReference type="EMBL" id="NPHW01002936">
    <property type="protein sequence ID" value="OXV10458.1"/>
    <property type="molecule type" value="Genomic_DNA"/>
</dbReference>
<proteinExistence type="inferred from homology"/>
<name>A0A232M287_9EURO</name>
<evidence type="ECO:0000256" key="1">
    <source>
        <dbReference type="ARBA" id="ARBA00009947"/>
    </source>
</evidence>
<feature type="region of interest" description="Disordered" evidence="3">
    <location>
        <begin position="1"/>
        <end position="21"/>
    </location>
</feature>
<comment type="caution">
    <text evidence="4">The sequence shown here is derived from an EMBL/GenBank/DDBJ whole genome shotgun (WGS) entry which is preliminary data.</text>
</comment>
<evidence type="ECO:0000313" key="5">
    <source>
        <dbReference type="Proteomes" id="UP000243515"/>
    </source>
</evidence>
<protein>
    <recommendedName>
        <fullName evidence="6">BSD domain-containing protein</fullName>
    </recommendedName>
</protein>
<reference evidence="4 5" key="1">
    <citation type="journal article" date="2015" name="Environ. Microbiol.">
        <title>Metagenome sequence of Elaphomyces granulatus from sporocarp tissue reveals Ascomycota ectomycorrhizal fingerprints of genome expansion and a Proteobacteria-rich microbiome.</title>
        <authorList>
            <person name="Quandt C.A."/>
            <person name="Kohler A."/>
            <person name="Hesse C.N."/>
            <person name="Sharpton T.J."/>
            <person name="Martin F."/>
            <person name="Spatafora J.W."/>
        </authorList>
    </citation>
    <scope>NUCLEOTIDE SEQUENCE [LARGE SCALE GENOMIC DNA]</scope>
    <source>
        <strain evidence="4 5">OSC145934</strain>
    </source>
</reference>
<comment type="similarity">
    <text evidence="1 2">Belongs to the nucleosome assembly protein (NAP) family.</text>
</comment>
<dbReference type="InterPro" id="IPR002164">
    <property type="entry name" value="NAP_family"/>
</dbReference>
<accession>A0A232M287</accession>
<dbReference type="SUPFAM" id="SSF143113">
    <property type="entry name" value="NAP-like"/>
    <property type="match status" value="1"/>
</dbReference>